<organism evidence="2 3">
    <name type="scientific">Virgisporangium aliadipatigenens</name>
    <dbReference type="NCBI Taxonomy" id="741659"/>
    <lineage>
        <taxon>Bacteria</taxon>
        <taxon>Bacillati</taxon>
        <taxon>Actinomycetota</taxon>
        <taxon>Actinomycetes</taxon>
        <taxon>Micromonosporales</taxon>
        <taxon>Micromonosporaceae</taxon>
        <taxon>Virgisporangium</taxon>
    </lineage>
</organism>
<gene>
    <name evidence="2" type="ORF">Val02_69020</name>
</gene>
<reference evidence="2" key="1">
    <citation type="submission" date="2021-01" db="EMBL/GenBank/DDBJ databases">
        <title>Whole genome shotgun sequence of Virgisporangium aliadipatigenens NBRC 105644.</title>
        <authorList>
            <person name="Komaki H."/>
            <person name="Tamura T."/>
        </authorList>
    </citation>
    <scope>NUCLEOTIDE SEQUENCE</scope>
    <source>
        <strain evidence="2">NBRC 105644</strain>
    </source>
</reference>
<evidence type="ECO:0000313" key="2">
    <source>
        <dbReference type="EMBL" id="GIJ50016.1"/>
    </source>
</evidence>
<evidence type="ECO:0000256" key="1">
    <source>
        <dbReference type="SAM" id="MobiDB-lite"/>
    </source>
</evidence>
<dbReference type="Proteomes" id="UP000619260">
    <property type="component" value="Unassembled WGS sequence"/>
</dbReference>
<dbReference type="AlphaFoldDB" id="A0A8J3YUF3"/>
<sequence>MTSWEGSTRRERLPDDWTVRRAHTLVRDGYRCTAVLAPHGKRCDQAATDVDHIRPGDDHDEANLTALCKWHHSRKSAAEGGRAAAAVRAPRHRPPEPHPGEL</sequence>
<feature type="compositionally biased region" description="Basic and acidic residues" evidence="1">
    <location>
        <begin position="93"/>
        <end position="102"/>
    </location>
</feature>
<dbReference type="EMBL" id="BOPF01000032">
    <property type="protein sequence ID" value="GIJ50016.1"/>
    <property type="molecule type" value="Genomic_DNA"/>
</dbReference>
<protein>
    <recommendedName>
        <fullName evidence="4">HNH endonuclease</fullName>
    </recommendedName>
</protein>
<name>A0A8J3YUF3_9ACTN</name>
<accession>A0A8J3YUF3</accession>
<keyword evidence="3" id="KW-1185">Reference proteome</keyword>
<feature type="region of interest" description="Disordered" evidence="1">
    <location>
        <begin position="73"/>
        <end position="102"/>
    </location>
</feature>
<dbReference type="CDD" id="cd00085">
    <property type="entry name" value="HNHc"/>
    <property type="match status" value="1"/>
</dbReference>
<proteinExistence type="predicted"/>
<dbReference type="Gene3D" id="1.10.30.50">
    <property type="match status" value="1"/>
</dbReference>
<evidence type="ECO:0008006" key="4">
    <source>
        <dbReference type="Google" id="ProtNLM"/>
    </source>
</evidence>
<evidence type="ECO:0000313" key="3">
    <source>
        <dbReference type="Proteomes" id="UP000619260"/>
    </source>
</evidence>
<feature type="compositionally biased region" description="Low complexity" evidence="1">
    <location>
        <begin position="78"/>
        <end position="88"/>
    </location>
</feature>
<comment type="caution">
    <text evidence="2">The sequence shown here is derived from an EMBL/GenBank/DDBJ whole genome shotgun (WGS) entry which is preliminary data.</text>
</comment>
<dbReference type="InterPro" id="IPR003615">
    <property type="entry name" value="HNH_nuc"/>
</dbReference>